<gene>
    <name evidence="2" type="ORF">PLEPLA_LOCUS8654</name>
</gene>
<dbReference type="EMBL" id="CADEAL010000480">
    <property type="protein sequence ID" value="CAB1420779.1"/>
    <property type="molecule type" value="Genomic_DNA"/>
</dbReference>
<comment type="caution">
    <text evidence="2">The sequence shown here is derived from an EMBL/GenBank/DDBJ whole genome shotgun (WGS) entry which is preliminary data.</text>
</comment>
<evidence type="ECO:0000313" key="3">
    <source>
        <dbReference type="Proteomes" id="UP001153269"/>
    </source>
</evidence>
<accession>A0A9N7TZ50</accession>
<feature type="compositionally biased region" description="Basic and acidic residues" evidence="1">
    <location>
        <begin position="115"/>
        <end position="130"/>
    </location>
</feature>
<name>A0A9N7TZ50_PLEPL</name>
<organism evidence="2 3">
    <name type="scientific">Pleuronectes platessa</name>
    <name type="common">European plaice</name>
    <dbReference type="NCBI Taxonomy" id="8262"/>
    <lineage>
        <taxon>Eukaryota</taxon>
        <taxon>Metazoa</taxon>
        <taxon>Chordata</taxon>
        <taxon>Craniata</taxon>
        <taxon>Vertebrata</taxon>
        <taxon>Euteleostomi</taxon>
        <taxon>Actinopterygii</taxon>
        <taxon>Neopterygii</taxon>
        <taxon>Teleostei</taxon>
        <taxon>Neoteleostei</taxon>
        <taxon>Acanthomorphata</taxon>
        <taxon>Carangaria</taxon>
        <taxon>Pleuronectiformes</taxon>
        <taxon>Pleuronectoidei</taxon>
        <taxon>Pleuronectidae</taxon>
        <taxon>Pleuronectes</taxon>
    </lineage>
</organism>
<keyword evidence="3" id="KW-1185">Reference proteome</keyword>
<evidence type="ECO:0000313" key="2">
    <source>
        <dbReference type="EMBL" id="CAB1420779.1"/>
    </source>
</evidence>
<feature type="compositionally biased region" description="Basic and acidic residues" evidence="1">
    <location>
        <begin position="61"/>
        <end position="72"/>
    </location>
</feature>
<feature type="compositionally biased region" description="Basic and acidic residues" evidence="1">
    <location>
        <begin position="11"/>
        <end position="24"/>
    </location>
</feature>
<feature type="compositionally biased region" description="Acidic residues" evidence="1">
    <location>
        <begin position="92"/>
        <end position="114"/>
    </location>
</feature>
<dbReference type="AlphaFoldDB" id="A0A9N7TZ50"/>
<evidence type="ECO:0000256" key="1">
    <source>
        <dbReference type="SAM" id="MobiDB-lite"/>
    </source>
</evidence>
<sequence>MAVEECTVEAETPRESEGRDRYSSSHDCQTAVSGAAVAFLTCFSKHKTATCPVHTGEAHSLAEHTGEAHSLAEHTATPPRTPTHFTQRDVEDCVEEEKEEEEEEVEEVEEEEERLQEKPEHSPSHLELDRVAAAAAPPSHDNLISPPAGPVSQPSTPICI</sequence>
<feature type="region of interest" description="Disordered" evidence="1">
    <location>
        <begin position="1"/>
        <end position="25"/>
    </location>
</feature>
<dbReference type="Proteomes" id="UP001153269">
    <property type="component" value="Unassembled WGS sequence"/>
</dbReference>
<feature type="region of interest" description="Disordered" evidence="1">
    <location>
        <begin position="61"/>
        <end position="160"/>
    </location>
</feature>
<proteinExistence type="predicted"/>
<reference evidence="2" key="1">
    <citation type="submission" date="2020-03" db="EMBL/GenBank/DDBJ databases">
        <authorList>
            <person name="Weist P."/>
        </authorList>
    </citation>
    <scope>NUCLEOTIDE SEQUENCE</scope>
</reference>
<protein>
    <submittedName>
        <fullName evidence="2">Uncharacterized protein</fullName>
    </submittedName>
</protein>